<keyword evidence="2" id="KW-1185">Reference proteome</keyword>
<dbReference type="EMBL" id="FNAN01000022">
    <property type="protein sequence ID" value="SDG75218.1"/>
    <property type="molecule type" value="Genomic_DNA"/>
</dbReference>
<dbReference type="Proteomes" id="UP000198748">
    <property type="component" value="Unassembled WGS sequence"/>
</dbReference>
<gene>
    <name evidence="1" type="ORF">SAMN04487996_122161</name>
</gene>
<evidence type="ECO:0000313" key="2">
    <source>
        <dbReference type="Proteomes" id="UP000198748"/>
    </source>
</evidence>
<reference evidence="2" key="1">
    <citation type="submission" date="2016-10" db="EMBL/GenBank/DDBJ databases">
        <authorList>
            <person name="Varghese N."/>
            <person name="Submissions S."/>
        </authorList>
    </citation>
    <scope>NUCLEOTIDE SEQUENCE [LARGE SCALE GENOMIC DNA]</scope>
    <source>
        <strain evidence="2">DSM 25329</strain>
    </source>
</reference>
<name>A0A1G7WTF2_9BACT</name>
<sequence length="93" mass="10236">MMNGGFGWIQLRTGNKDAGYIYFESDPNDKKDRFGGPDDHPYIVTHLPMSMWNAVLTTLRSEQGICIRGFDSGDGNVSAFLYTSGDGSFFEGG</sequence>
<organism evidence="1 2">
    <name type="scientific">Dyadobacter soli</name>
    <dbReference type="NCBI Taxonomy" id="659014"/>
    <lineage>
        <taxon>Bacteria</taxon>
        <taxon>Pseudomonadati</taxon>
        <taxon>Bacteroidota</taxon>
        <taxon>Cytophagia</taxon>
        <taxon>Cytophagales</taxon>
        <taxon>Spirosomataceae</taxon>
        <taxon>Dyadobacter</taxon>
    </lineage>
</organism>
<protein>
    <submittedName>
        <fullName evidence="1">Uncharacterized protein</fullName>
    </submittedName>
</protein>
<proteinExistence type="predicted"/>
<dbReference type="STRING" id="659014.SAMN04487996_122161"/>
<dbReference type="AlphaFoldDB" id="A0A1G7WTF2"/>
<evidence type="ECO:0000313" key="1">
    <source>
        <dbReference type="EMBL" id="SDG75218.1"/>
    </source>
</evidence>
<accession>A0A1G7WTF2</accession>